<protein>
    <submittedName>
        <fullName evidence="1">Uncharacterized protein</fullName>
    </submittedName>
</protein>
<name>A0ACB8BT84_9AGAM</name>
<proteinExistence type="predicted"/>
<accession>A0ACB8BT84</accession>
<reference evidence="1" key="1">
    <citation type="journal article" date="2021" name="New Phytol.">
        <title>Evolutionary innovations through gain and loss of genes in the ectomycorrhizal Boletales.</title>
        <authorList>
            <person name="Wu G."/>
            <person name="Miyauchi S."/>
            <person name="Morin E."/>
            <person name="Kuo A."/>
            <person name="Drula E."/>
            <person name="Varga T."/>
            <person name="Kohler A."/>
            <person name="Feng B."/>
            <person name="Cao Y."/>
            <person name="Lipzen A."/>
            <person name="Daum C."/>
            <person name="Hundley H."/>
            <person name="Pangilinan J."/>
            <person name="Johnson J."/>
            <person name="Barry K."/>
            <person name="LaButti K."/>
            <person name="Ng V."/>
            <person name="Ahrendt S."/>
            <person name="Min B."/>
            <person name="Choi I.G."/>
            <person name="Park H."/>
            <person name="Plett J.M."/>
            <person name="Magnuson J."/>
            <person name="Spatafora J.W."/>
            <person name="Nagy L.G."/>
            <person name="Henrissat B."/>
            <person name="Grigoriev I.V."/>
            <person name="Yang Z.L."/>
            <person name="Xu J."/>
            <person name="Martin F.M."/>
        </authorList>
    </citation>
    <scope>NUCLEOTIDE SEQUENCE</scope>
    <source>
        <strain evidence="1">KUC20120723A-06</strain>
    </source>
</reference>
<dbReference type="EMBL" id="MU266344">
    <property type="protein sequence ID" value="KAH7929151.1"/>
    <property type="molecule type" value="Genomic_DNA"/>
</dbReference>
<gene>
    <name evidence="1" type="ORF">BV22DRAFT_1003338</name>
</gene>
<evidence type="ECO:0000313" key="1">
    <source>
        <dbReference type="EMBL" id="KAH7929151.1"/>
    </source>
</evidence>
<organism evidence="1 2">
    <name type="scientific">Leucogyrophana mollusca</name>
    <dbReference type="NCBI Taxonomy" id="85980"/>
    <lineage>
        <taxon>Eukaryota</taxon>
        <taxon>Fungi</taxon>
        <taxon>Dikarya</taxon>
        <taxon>Basidiomycota</taxon>
        <taxon>Agaricomycotina</taxon>
        <taxon>Agaricomycetes</taxon>
        <taxon>Agaricomycetidae</taxon>
        <taxon>Boletales</taxon>
        <taxon>Boletales incertae sedis</taxon>
        <taxon>Leucogyrophana</taxon>
    </lineage>
</organism>
<sequence>MVATCLGEFQALGTFTVCLLVLIALYTVLGARFTTIKQRSWVLTTISSATMTIASLPLVSRYASSPGDPTRLGTSTYWTVLTSRYFQAYLVADLLMGWMHYRKQVNILTGWIHHTIYIFIVEYAIRMGWSHIFCLCAVMEIPTFVLALGSLYPALRADMLFAASFFATRISLHIALCISFITNRRSMTGGSLAPAAIMGCIFPLHAFWFYGCLKGFVRRARVKSEPHVIKLQVVPETPTPVTSIASPMVASVHPSKYWSFPRRRGSIRVAMRSFSWDFEHTRAKAVGRFGEVRRRLRASLPGRASVYAYVGLDHRGQLQAANYRLSGAYPEEEQEVTAAH</sequence>
<comment type="caution">
    <text evidence="1">The sequence shown here is derived from an EMBL/GenBank/DDBJ whole genome shotgun (WGS) entry which is preliminary data.</text>
</comment>
<keyword evidence="2" id="KW-1185">Reference proteome</keyword>
<dbReference type="Proteomes" id="UP000790709">
    <property type="component" value="Unassembled WGS sequence"/>
</dbReference>
<evidence type="ECO:0000313" key="2">
    <source>
        <dbReference type="Proteomes" id="UP000790709"/>
    </source>
</evidence>